<comment type="caution">
    <text evidence="1">The sequence shown here is derived from an EMBL/GenBank/DDBJ whole genome shotgun (WGS) entry which is preliminary data.</text>
</comment>
<evidence type="ECO:0000313" key="1">
    <source>
        <dbReference type="EMBL" id="KAK3063751.1"/>
    </source>
</evidence>
<name>A0ACC3D8X7_9PEZI</name>
<sequence length="413" mass="46747">MSATPYHISVPDEAVEKLKSKLADTIFPDSLEGDDVWKYGAPLSDVKSLATYWKDGFDWRAAEAKINELPNYKAPIAVDGFGSLDIHFVHQPSPVQRAIPLLFVHGWPGSFIEVVKLLPLLSQSTAGSPAFHIVAPSLPNFGFSQGVTKHDFGLEQYAETCHKLMLSLGYHEYVTQGGDWGMMITRTMDLLYPEHVKASHVNMIRCQPPKFFSHPLQYLQHTLMPYSEKDKRGFERTEWFSKEGRGYNLQQSTKPQTIGYALADSPVALLAWIYEKLHDWTDNYPWTQDEILTWISIYWFSTAGPAASVRIYYEAVHSKGKRLGSRDDTVKFIPKVPLGLARFPKELGVLPWTWARTMGPVVFESEYESGGHFAAHERPQAIADDLQKMFGRKGPCYGVVKDRDGYDKVVARL</sequence>
<keyword evidence="2" id="KW-1185">Reference proteome</keyword>
<gene>
    <name evidence="1" type="ORF">LTS18_013036</name>
</gene>
<reference evidence="1" key="1">
    <citation type="submission" date="2024-09" db="EMBL/GenBank/DDBJ databases">
        <title>Black Yeasts Isolated from many extreme environments.</title>
        <authorList>
            <person name="Coleine C."/>
            <person name="Stajich J.E."/>
            <person name="Selbmann L."/>
        </authorList>
    </citation>
    <scope>NUCLEOTIDE SEQUENCE</scope>
    <source>
        <strain evidence="1">CCFEE 5737</strain>
    </source>
</reference>
<dbReference type="Proteomes" id="UP001186974">
    <property type="component" value="Unassembled WGS sequence"/>
</dbReference>
<dbReference type="EMBL" id="JAWDJW010006732">
    <property type="protein sequence ID" value="KAK3063751.1"/>
    <property type="molecule type" value="Genomic_DNA"/>
</dbReference>
<organism evidence="1 2">
    <name type="scientific">Coniosporium uncinatum</name>
    <dbReference type="NCBI Taxonomy" id="93489"/>
    <lineage>
        <taxon>Eukaryota</taxon>
        <taxon>Fungi</taxon>
        <taxon>Dikarya</taxon>
        <taxon>Ascomycota</taxon>
        <taxon>Pezizomycotina</taxon>
        <taxon>Dothideomycetes</taxon>
        <taxon>Dothideomycetes incertae sedis</taxon>
        <taxon>Coniosporium</taxon>
    </lineage>
</organism>
<accession>A0ACC3D8X7</accession>
<proteinExistence type="predicted"/>
<protein>
    <submittedName>
        <fullName evidence="1">Uncharacterized protein</fullName>
    </submittedName>
</protein>
<evidence type="ECO:0000313" key="2">
    <source>
        <dbReference type="Proteomes" id="UP001186974"/>
    </source>
</evidence>